<keyword evidence="2" id="KW-0813">Transport</keyword>
<dbReference type="PROSITE" id="PS50176">
    <property type="entry name" value="ARM_REPEAT"/>
    <property type="match status" value="1"/>
</dbReference>
<gene>
    <name evidence="6" type="ORF">Goklo_025728</name>
</gene>
<dbReference type="Pfam" id="PF00514">
    <property type="entry name" value="Arm"/>
    <property type="match status" value="2"/>
</dbReference>
<sequence length="197" mass="21645">MNLLTNNYKKSIKKEACWTISNITAGNKEQIQAVINAGLIGPLVNLLQNAEFDVKKEAAWAISNATSGGAHEQIKYMVSQGCIKPLCDLLACPDPRIIMVCLEGLENFLKVGEAEKATGAVEFNFCAQLIEDADGLEKIENLQTHDNSEIYEKAVKILETYWLEEDEETLPPADGTQQSFQFGENGLQVPSGGFNFS</sequence>
<dbReference type="Proteomes" id="UP000593573">
    <property type="component" value="Unassembled WGS sequence"/>
</dbReference>
<dbReference type="EMBL" id="JABFAB010000002">
    <property type="protein sequence ID" value="MBA0641146.1"/>
    <property type="molecule type" value="Genomic_DNA"/>
</dbReference>
<evidence type="ECO:0000313" key="7">
    <source>
        <dbReference type="Proteomes" id="UP000593573"/>
    </source>
</evidence>
<comment type="similarity">
    <text evidence="1">Belongs to the importin alpha family.</text>
</comment>
<dbReference type="SMART" id="SM00185">
    <property type="entry name" value="ARM"/>
    <property type="match status" value="2"/>
</dbReference>
<proteinExistence type="inferred from homology"/>
<name>A0A7J8TSD9_9ROSI</name>
<dbReference type="InterPro" id="IPR016024">
    <property type="entry name" value="ARM-type_fold"/>
</dbReference>
<accession>A0A7J8TSD9</accession>
<evidence type="ECO:0000313" key="6">
    <source>
        <dbReference type="EMBL" id="MBA0641146.1"/>
    </source>
</evidence>
<evidence type="ECO:0000256" key="3">
    <source>
        <dbReference type="ARBA" id="ARBA00022737"/>
    </source>
</evidence>
<feature type="repeat" description="ARM" evidence="5">
    <location>
        <begin position="38"/>
        <end position="66"/>
    </location>
</feature>
<dbReference type="OrthoDB" id="29145at2759"/>
<reference evidence="6 7" key="1">
    <citation type="journal article" date="2019" name="Genome Biol. Evol.">
        <title>Insights into the evolution of the New World diploid cottons (Gossypium, subgenus Houzingenia) based on genome sequencing.</title>
        <authorList>
            <person name="Grover C.E."/>
            <person name="Arick M.A. 2nd"/>
            <person name="Thrash A."/>
            <person name="Conover J.L."/>
            <person name="Sanders W.S."/>
            <person name="Peterson D.G."/>
            <person name="Frelichowski J.E."/>
            <person name="Scheffler J.A."/>
            <person name="Scheffler B.E."/>
            <person name="Wendel J.F."/>
        </authorList>
    </citation>
    <scope>NUCLEOTIDE SEQUENCE [LARGE SCALE GENOMIC DNA]</scope>
    <source>
        <strain evidence="6">57</strain>
        <tissue evidence="6">Leaf</tissue>
    </source>
</reference>
<organism evidence="6 7">
    <name type="scientific">Gossypium klotzschianum</name>
    <dbReference type="NCBI Taxonomy" id="34286"/>
    <lineage>
        <taxon>Eukaryota</taxon>
        <taxon>Viridiplantae</taxon>
        <taxon>Streptophyta</taxon>
        <taxon>Embryophyta</taxon>
        <taxon>Tracheophyta</taxon>
        <taxon>Spermatophyta</taxon>
        <taxon>Magnoliopsida</taxon>
        <taxon>eudicotyledons</taxon>
        <taxon>Gunneridae</taxon>
        <taxon>Pentapetalae</taxon>
        <taxon>rosids</taxon>
        <taxon>malvids</taxon>
        <taxon>Malvales</taxon>
        <taxon>Malvaceae</taxon>
        <taxon>Malvoideae</taxon>
        <taxon>Gossypium</taxon>
    </lineage>
</organism>
<evidence type="ECO:0000256" key="4">
    <source>
        <dbReference type="ARBA" id="ARBA00022927"/>
    </source>
</evidence>
<dbReference type="InterPro" id="IPR011989">
    <property type="entry name" value="ARM-like"/>
</dbReference>
<dbReference type="InterPro" id="IPR000225">
    <property type="entry name" value="Armadillo"/>
</dbReference>
<dbReference type="Gene3D" id="1.25.10.10">
    <property type="entry name" value="Leucine-rich Repeat Variant"/>
    <property type="match status" value="1"/>
</dbReference>
<evidence type="ECO:0000256" key="5">
    <source>
        <dbReference type="PROSITE-ProRule" id="PRU00259"/>
    </source>
</evidence>
<comment type="caution">
    <text evidence="6">The sequence shown here is derived from an EMBL/GenBank/DDBJ whole genome shotgun (WGS) entry which is preliminary data.</text>
</comment>
<dbReference type="Pfam" id="PF16186">
    <property type="entry name" value="Arm_3"/>
    <property type="match status" value="1"/>
</dbReference>
<evidence type="ECO:0000256" key="2">
    <source>
        <dbReference type="ARBA" id="ARBA00022448"/>
    </source>
</evidence>
<keyword evidence="4" id="KW-0653">Protein transport</keyword>
<dbReference type="SUPFAM" id="SSF48371">
    <property type="entry name" value="ARM repeat"/>
    <property type="match status" value="1"/>
</dbReference>
<evidence type="ECO:0000256" key="1">
    <source>
        <dbReference type="ARBA" id="ARBA00010394"/>
    </source>
</evidence>
<dbReference type="AlphaFoldDB" id="A0A7J8TSD9"/>
<protein>
    <submittedName>
        <fullName evidence="6">Uncharacterized protein</fullName>
    </submittedName>
</protein>
<dbReference type="GO" id="GO:0015031">
    <property type="term" value="P:protein transport"/>
    <property type="evidence" value="ECO:0007669"/>
    <property type="project" value="UniProtKB-KW"/>
</dbReference>
<keyword evidence="7" id="KW-1185">Reference proteome</keyword>
<dbReference type="PANTHER" id="PTHR23316">
    <property type="entry name" value="IMPORTIN ALPHA"/>
    <property type="match status" value="1"/>
</dbReference>
<dbReference type="InterPro" id="IPR032413">
    <property type="entry name" value="Arm_3"/>
</dbReference>
<keyword evidence="3" id="KW-0677">Repeat</keyword>